<dbReference type="InterPro" id="IPR036420">
    <property type="entry name" value="BRCT_dom_sf"/>
</dbReference>
<keyword evidence="5" id="KW-0539">Nucleus</keyword>
<feature type="region of interest" description="Disordered" evidence="6">
    <location>
        <begin position="869"/>
        <end position="889"/>
    </location>
</feature>
<evidence type="ECO:0000256" key="3">
    <source>
        <dbReference type="ARBA" id="ARBA00022763"/>
    </source>
</evidence>
<dbReference type="Pfam" id="PF16589">
    <property type="entry name" value="BRCT_2"/>
    <property type="match status" value="1"/>
</dbReference>
<dbReference type="PANTHER" id="PTHR11370">
    <property type="entry name" value="DNA-REPAIR PROTEIN XRCC1"/>
    <property type="match status" value="1"/>
</dbReference>
<keyword evidence="2" id="KW-0677">Repeat</keyword>
<feature type="compositionally biased region" description="Low complexity" evidence="6">
    <location>
        <begin position="532"/>
        <end position="560"/>
    </location>
</feature>
<dbReference type="CTD" id="20325148"/>
<feature type="region of interest" description="Disordered" evidence="6">
    <location>
        <begin position="463"/>
        <end position="560"/>
    </location>
</feature>
<evidence type="ECO:0000256" key="5">
    <source>
        <dbReference type="ARBA" id="ARBA00023242"/>
    </source>
</evidence>
<feature type="compositionally biased region" description="Low complexity" evidence="6">
    <location>
        <begin position="670"/>
        <end position="681"/>
    </location>
</feature>
<dbReference type="SUPFAM" id="SSF52113">
    <property type="entry name" value="BRCT domain"/>
    <property type="match status" value="2"/>
</dbReference>
<evidence type="ECO:0000256" key="4">
    <source>
        <dbReference type="ARBA" id="ARBA00023204"/>
    </source>
</evidence>
<feature type="region of interest" description="Disordered" evidence="6">
    <location>
        <begin position="643"/>
        <end position="771"/>
    </location>
</feature>
<dbReference type="PRINTS" id="PR01345">
    <property type="entry name" value="CERVTRCPTASE"/>
</dbReference>
<evidence type="ECO:0000256" key="6">
    <source>
        <dbReference type="SAM" id="MobiDB-lite"/>
    </source>
</evidence>
<feature type="compositionally biased region" description="Low complexity" evidence="6">
    <location>
        <begin position="468"/>
        <end position="509"/>
    </location>
</feature>
<gene>
    <name evidence="8" type="ORF">T265_10980</name>
</gene>
<dbReference type="GO" id="GO:0006284">
    <property type="term" value="P:base-excision repair"/>
    <property type="evidence" value="ECO:0007669"/>
    <property type="project" value="InterPro"/>
</dbReference>
<dbReference type="KEGG" id="ovi:T265_10980"/>
<dbReference type="GeneID" id="20325148"/>
<dbReference type="Gene3D" id="3.40.50.10190">
    <property type="entry name" value="BRCT domain"/>
    <property type="match status" value="2"/>
</dbReference>
<dbReference type="GO" id="GO:0003684">
    <property type="term" value="F:damaged DNA binding"/>
    <property type="evidence" value="ECO:0007669"/>
    <property type="project" value="InterPro"/>
</dbReference>
<dbReference type="InterPro" id="IPR002706">
    <property type="entry name" value="Xrcc1_N"/>
</dbReference>
<dbReference type="InterPro" id="IPR045080">
    <property type="entry name" value="BRCT_XRCC1_rpt1"/>
</dbReference>
<feature type="compositionally biased region" description="Basic residues" evidence="6">
    <location>
        <begin position="744"/>
        <end position="754"/>
    </location>
</feature>
<keyword evidence="4" id="KW-0234">DNA repair</keyword>
<evidence type="ECO:0000256" key="2">
    <source>
        <dbReference type="ARBA" id="ARBA00022737"/>
    </source>
</evidence>
<dbReference type="EMBL" id="KL597052">
    <property type="protein sequence ID" value="KER20478.1"/>
    <property type="molecule type" value="Genomic_DNA"/>
</dbReference>
<dbReference type="GO" id="GO:0000012">
    <property type="term" value="P:single strand break repair"/>
    <property type="evidence" value="ECO:0007669"/>
    <property type="project" value="InterPro"/>
</dbReference>
<dbReference type="OrthoDB" id="25840at2759"/>
<dbReference type="Proteomes" id="UP000054324">
    <property type="component" value="Unassembled WGS sequence"/>
</dbReference>
<keyword evidence="3" id="KW-0227">DNA damage</keyword>
<dbReference type="InterPro" id="IPR008979">
    <property type="entry name" value="Galactose-bd-like_sf"/>
</dbReference>
<keyword evidence="9" id="KW-1185">Reference proteome</keyword>
<comment type="subcellular location">
    <subcellularLocation>
        <location evidence="1">Nucleus</location>
    </subcellularLocation>
</comment>
<protein>
    <recommendedName>
        <fullName evidence="7">BRCT domain-containing protein</fullName>
    </recommendedName>
</protein>
<proteinExistence type="predicted"/>
<organism evidence="8 9">
    <name type="scientific">Opisthorchis viverrini</name>
    <name type="common">Southeast Asian liver fluke</name>
    <dbReference type="NCBI Taxonomy" id="6198"/>
    <lineage>
        <taxon>Eukaryota</taxon>
        <taxon>Metazoa</taxon>
        <taxon>Spiralia</taxon>
        <taxon>Lophotrochozoa</taxon>
        <taxon>Platyhelminthes</taxon>
        <taxon>Trematoda</taxon>
        <taxon>Digenea</taxon>
        <taxon>Opisthorchiida</taxon>
        <taxon>Opisthorchiata</taxon>
        <taxon>Opisthorchiidae</taxon>
        <taxon>Opisthorchis</taxon>
    </lineage>
</organism>
<feature type="domain" description="BRCT" evidence="7">
    <location>
        <begin position="558"/>
        <end position="645"/>
    </location>
</feature>
<dbReference type="Pfam" id="PF00533">
    <property type="entry name" value="BRCT"/>
    <property type="match status" value="1"/>
</dbReference>
<name>A0A074Z0K1_OPIVI</name>
<feature type="domain" description="BRCT" evidence="7">
    <location>
        <begin position="920"/>
        <end position="1012"/>
    </location>
</feature>
<dbReference type="CDD" id="cd17725">
    <property type="entry name" value="BRCT_XRCC1_rpt1"/>
    <property type="match status" value="1"/>
</dbReference>
<dbReference type="RefSeq" id="XP_009175773.1">
    <property type="nucleotide sequence ID" value="XM_009177509.1"/>
</dbReference>
<dbReference type="GO" id="GO:0006303">
    <property type="term" value="P:double-strand break repair via nonhomologous end joining"/>
    <property type="evidence" value="ECO:0007669"/>
    <property type="project" value="InterPro"/>
</dbReference>
<dbReference type="PROSITE" id="PS50172">
    <property type="entry name" value="BRCT"/>
    <property type="match status" value="2"/>
</dbReference>
<dbReference type="AlphaFoldDB" id="A0A074Z0K1"/>
<reference evidence="8 9" key="1">
    <citation type="submission" date="2013-11" db="EMBL/GenBank/DDBJ databases">
        <title>Opisthorchis viverrini - life in the bile duct.</title>
        <authorList>
            <person name="Young N.D."/>
            <person name="Nagarajan N."/>
            <person name="Lin S.J."/>
            <person name="Korhonen P.K."/>
            <person name="Jex A.R."/>
            <person name="Hall R.S."/>
            <person name="Safavi-Hemami H."/>
            <person name="Kaewkong W."/>
            <person name="Bertrand D."/>
            <person name="Gao S."/>
            <person name="Seet Q."/>
            <person name="Wongkham S."/>
            <person name="Teh B.T."/>
            <person name="Wongkham C."/>
            <person name="Intapan P.M."/>
            <person name="Maleewong W."/>
            <person name="Yang X."/>
            <person name="Hu M."/>
            <person name="Wang Z."/>
            <person name="Hofmann A."/>
            <person name="Sternberg P.W."/>
            <person name="Tan P."/>
            <person name="Wang J."/>
            <person name="Gasser R.B."/>
        </authorList>
    </citation>
    <scope>NUCLEOTIDE SEQUENCE [LARGE SCALE GENOMIC DNA]</scope>
</reference>
<evidence type="ECO:0000313" key="8">
    <source>
        <dbReference type="EMBL" id="KER20478.1"/>
    </source>
</evidence>
<feature type="compositionally biased region" description="Acidic residues" evidence="6">
    <location>
        <begin position="705"/>
        <end position="738"/>
    </location>
</feature>
<dbReference type="SUPFAM" id="SSF49785">
    <property type="entry name" value="Galactose-binding domain-like"/>
    <property type="match status" value="1"/>
</dbReference>
<dbReference type="FunFam" id="2.60.120.260:FF:000025">
    <property type="entry name" value="DNA repair protein XRCC1 isoform X1"/>
    <property type="match status" value="1"/>
</dbReference>
<evidence type="ECO:0000256" key="1">
    <source>
        <dbReference type="ARBA" id="ARBA00004123"/>
    </source>
</evidence>
<dbReference type="InterPro" id="IPR001357">
    <property type="entry name" value="BRCT_dom"/>
</dbReference>
<dbReference type="Pfam" id="PF01834">
    <property type="entry name" value="XRCC1_N"/>
    <property type="match status" value="1"/>
</dbReference>
<evidence type="ECO:0000259" key="7">
    <source>
        <dbReference type="PROSITE" id="PS50172"/>
    </source>
</evidence>
<dbReference type="Gene3D" id="2.60.120.260">
    <property type="entry name" value="Galactose-binding domain-like"/>
    <property type="match status" value="1"/>
</dbReference>
<dbReference type="PANTHER" id="PTHR11370:SF5">
    <property type="entry name" value="DNA REPAIR PROTEIN XRCC1"/>
    <property type="match status" value="1"/>
</dbReference>
<dbReference type="STRING" id="6198.A0A074Z0K1"/>
<dbReference type="SMART" id="SM00292">
    <property type="entry name" value="BRCT"/>
    <property type="match status" value="2"/>
</dbReference>
<dbReference type="GO" id="GO:0005634">
    <property type="term" value="C:nucleus"/>
    <property type="evidence" value="ECO:0007669"/>
    <property type="project" value="UniProtKB-SubCell"/>
</dbReference>
<accession>A0A074Z0K1</accession>
<dbReference type="CDD" id="cd17707">
    <property type="entry name" value="BRCT_XRCC1_rpt2"/>
    <property type="match status" value="1"/>
</dbReference>
<feature type="compositionally biased region" description="Polar residues" evidence="6">
    <location>
        <begin position="510"/>
        <end position="531"/>
    </location>
</feature>
<sequence>MAGVTTSKSGDAAPVSIAVSQGSVLGPVLFLIYVNDLPDVLASPCLLFADELKSWSSNASAPPQMDVDAAKQWSLDWHLPLNDEKCVHISFGGDSANAFFMHGEKRPENIMRIDAKKDLGIWVSSNLSFALHHEKSAQKAFAVLRMIRRTFSRITRMDFQILYGAYVRPLLEYANQVVYSGRTKDVTLIERVQRAATRMVAGLKSVDYETRLATLDLFPLEYRRLRGSLILTYALFEQSLANRFLPLTQQTPGEETAFPASNLLKASSFSKWRSEKGGTKQEVVELNFEEPVEVCRLDIGNNGSAFIEVLVRRSASADDPSVLLPSSSFLSPVEAKNESNLNRVRVFSGDQLTSSVASQKWDVFRFVCSQPFNKNLQYGISFVSFHSPALSSQQPETTSNRKALISDAMIDVGDDEEPPGLRPGALFQAAKAAASSSLAAPTNSVAQPVSVAEKLLAARHSGRSEILSASRSPASTPITAPSSRPRLSPKHSLTSANLPSSSSARSTTSQAVNPSTHNPTSHRSSVANSKQQSTGASVSSAMSQSPPSSPSRGGSHPTSSRPLHGVVFCLSGYQNPLRSELREKALDLGASFRQDWGPSCTHLICAFANTPKFKEVKGKGIIVSDKWIQECYMKKSKVNWRPYRVGRAPSPPNIADDAVATTPDDGTKESPSSSQRPSSARKSLKRKAKSDDDDDEDWRPASEGLSEEEDEDEGEEGSASADEEDFEPDGESDEEDNDHSESRKNKHRGTKKKQKVTERPSRSTDSVGISKRSSRLHVDSAFFGLRLSFSCRVGLPTKLSLFSMSHLFSSFVLLNAETTDKLDTSGQKNAPGATEWTPVRRKAILFSGPHASVDSVLLYKCTFFPSPKGPSAGHSQSVPVDPDEENTDDEIQRALDTPAKDAGADQACDDAAPAEVAPIELPDIFEGKHFFLHAKDIPVDEERLLQRLIIAFAGNLHPYMHPDVQYVITRSAWSEDFDNALSDNNSLIFVRPDWIFACDHQGKWVPFQKFLVVG</sequence>
<evidence type="ECO:0000313" key="9">
    <source>
        <dbReference type="Proteomes" id="UP000054324"/>
    </source>
</evidence>